<organism evidence="1 3">
    <name type="scientific">Pseudomonas putida</name>
    <name type="common">Arthrobacter siderocapsulatus</name>
    <dbReference type="NCBI Taxonomy" id="303"/>
    <lineage>
        <taxon>Bacteria</taxon>
        <taxon>Pseudomonadati</taxon>
        <taxon>Pseudomonadota</taxon>
        <taxon>Gammaproteobacteria</taxon>
        <taxon>Pseudomonadales</taxon>
        <taxon>Pseudomonadaceae</taxon>
        <taxon>Pseudomonas</taxon>
    </lineage>
</organism>
<evidence type="ECO:0008006" key="5">
    <source>
        <dbReference type="Google" id="ProtNLM"/>
    </source>
</evidence>
<dbReference type="EMBL" id="CP061723">
    <property type="protein sequence ID" value="QOC97228.1"/>
    <property type="molecule type" value="Genomic_DNA"/>
</dbReference>
<dbReference type="Proteomes" id="UP000516786">
    <property type="component" value="Chromosome"/>
</dbReference>
<evidence type="ECO:0000313" key="3">
    <source>
        <dbReference type="Proteomes" id="UP000218731"/>
    </source>
</evidence>
<evidence type="ECO:0000313" key="1">
    <source>
        <dbReference type="EMBL" id="BAW25458.1"/>
    </source>
</evidence>
<gene>
    <name evidence="2" type="ORF">ID616_24705</name>
    <name evidence="1" type="ORF">KF715C_ch48850</name>
</gene>
<accession>A0A1L7NJ08</accession>
<reference evidence="1 3" key="1">
    <citation type="submission" date="2015-11" db="EMBL/GenBank/DDBJ databases">
        <title>Complete genome sequencing of a biphenyl-degrading bacterium, Pseudomonas putida KF715 (=NBRC110667).</title>
        <authorList>
            <person name="Suenaga H."/>
            <person name="Fujihara N."/>
            <person name="Watanabe T."/>
            <person name="Hirose J."/>
            <person name="Kimura N."/>
            <person name="Yamazoe A."/>
            <person name="Hosoyama A."/>
            <person name="Shimodaira J."/>
            <person name="Furukawa K."/>
        </authorList>
    </citation>
    <scope>NUCLEOTIDE SEQUENCE [LARGE SCALE GENOMIC DNA]</scope>
    <source>
        <strain evidence="1 3">KF715</strain>
    </source>
</reference>
<dbReference type="Proteomes" id="UP000218731">
    <property type="component" value="Chromosome 1"/>
</dbReference>
<proteinExistence type="predicted"/>
<dbReference type="EMBL" id="AP015029">
    <property type="protein sequence ID" value="BAW25458.1"/>
    <property type="molecule type" value="Genomic_DNA"/>
</dbReference>
<name>A0A1L7NJ08_PSEPU</name>
<reference evidence="2 4" key="2">
    <citation type="submission" date="2020-09" db="EMBL/GenBank/DDBJ databases">
        <title>Co-existence of a novel multidrug-resistance efflux pump with carbapenem resistance gene blaVIM-2 in one megaplasmid in Pseudomonas putida.</title>
        <authorList>
            <person name="Peng K."/>
            <person name="Li R."/>
        </authorList>
    </citation>
    <scope>NUCLEOTIDE SEQUENCE [LARGE SCALE GENOMIC DNA]</scope>
    <source>
        <strain evidence="2 4">ZXPA-20</strain>
    </source>
</reference>
<sequence length="318" mass="36023">MTLPTTDYSEHTTFTDKAYNGWNAIRSGHSLTFNTANQSNIYVEYDSPPNLPPLPRHDGVLLIQKTISGLVQGHLYSISLRVKRFPKDPVPHLTWYIDDTVQHRSKLENHQDWQRFVVDFRATSPTHTLTLGSFEPDNTHVHFAFDDIRIYPHVLHINFEEQPGEQLILPGQSLVLPHFTLHHLSSNYGSKTGIEKVNETVENMAEGKAIVLSKGQSSDSNKIALDLNGEYGYMQFAWSLIHYEGSVSFFTSTEPDPLKTINLASDGTPKHFLVSFRSPYGKPITRVECTSTDHSYIDFILLKTHAVLSAYDRDSHDA</sequence>
<evidence type="ECO:0000313" key="2">
    <source>
        <dbReference type="EMBL" id="QOC97228.1"/>
    </source>
</evidence>
<dbReference type="RefSeq" id="WP_016488956.1">
    <property type="nucleotide sequence ID" value="NZ_AP015029.1"/>
</dbReference>
<protein>
    <recommendedName>
        <fullName evidence="5">CBM-cenC domain-containing protein</fullName>
    </recommendedName>
</protein>
<evidence type="ECO:0000313" key="4">
    <source>
        <dbReference type="Proteomes" id="UP000516786"/>
    </source>
</evidence>
<dbReference type="AlphaFoldDB" id="A0A1L7NJ08"/>